<feature type="compositionally biased region" description="Low complexity" evidence="6">
    <location>
        <begin position="186"/>
        <end position="195"/>
    </location>
</feature>
<dbReference type="Gene3D" id="3.40.50.300">
    <property type="entry name" value="P-loop containing nucleotide triphosphate hydrolases"/>
    <property type="match status" value="2"/>
</dbReference>
<protein>
    <recommendedName>
        <fullName evidence="1">RNA helicase</fullName>
        <ecNumber evidence="1">3.6.4.13</ecNumber>
    </recommendedName>
</protein>
<evidence type="ECO:0000256" key="3">
    <source>
        <dbReference type="ARBA" id="ARBA00022801"/>
    </source>
</evidence>
<dbReference type="AlphaFoldDB" id="A0AAD4N2Y6"/>
<gene>
    <name evidence="9" type="ORF">DdX_10402</name>
</gene>
<dbReference type="GO" id="GO:0003724">
    <property type="term" value="F:RNA helicase activity"/>
    <property type="evidence" value="ECO:0007669"/>
    <property type="project" value="UniProtKB-EC"/>
</dbReference>
<feature type="compositionally biased region" description="Basic and acidic residues" evidence="6">
    <location>
        <begin position="304"/>
        <end position="315"/>
    </location>
</feature>
<name>A0AAD4N2Y6_9BILA</name>
<dbReference type="PROSITE" id="PS51194">
    <property type="entry name" value="HELICASE_CTER"/>
    <property type="match status" value="1"/>
</dbReference>
<keyword evidence="3" id="KW-0378">Hydrolase</keyword>
<feature type="compositionally biased region" description="Polar residues" evidence="6">
    <location>
        <begin position="768"/>
        <end position="777"/>
    </location>
</feature>
<dbReference type="PROSITE" id="PS51192">
    <property type="entry name" value="HELICASE_ATP_BIND_1"/>
    <property type="match status" value="1"/>
</dbReference>
<keyword evidence="10" id="KW-1185">Reference proteome</keyword>
<dbReference type="InterPro" id="IPR014001">
    <property type="entry name" value="Helicase_ATP-bd"/>
</dbReference>
<feature type="domain" description="Helicase ATP-binding" evidence="7">
    <location>
        <begin position="408"/>
        <end position="562"/>
    </location>
</feature>
<evidence type="ECO:0000256" key="4">
    <source>
        <dbReference type="ARBA" id="ARBA00022806"/>
    </source>
</evidence>
<dbReference type="EMBL" id="JAKKPZ010000023">
    <property type="protein sequence ID" value="KAI1711149.1"/>
    <property type="molecule type" value="Genomic_DNA"/>
</dbReference>
<evidence type="ECO:0000256" key="6">
    <source>
        <dbReference type="SAM" id="MobiDB-lite"/>
    </source>
</evidence>
<dbReference type="Proteomes" id="UP001201812">
    <property type="component" value="Unassembled WGS sequence"/>
</dbReference>
<evidence type="ECO:0000313" key="10">
    <source>
        <dbReference type="Proteomes" id="UP001201812"/>
    </source>
</evidence>
<organism evidence="9 10">
    <name type="scientific">Ditylenchus destructor</name>
    <dbReference type="NCBI Taxonomy" id="166010"/>
    <lineage>
        <taxon>Eukaryota</taxon>
        <taxon>Metazoa</taxon>
        <taxon>Ecdysozoa</taxon>
        <taxon>Nematoda</taxon>
        <taxon>Chromadorea</taxon>
        <taxon>Rhabditida</taxon>
        <taxon>Tylenchina</taxon>
        <taxon>Tylenchomorpha</taxon>
        <taxon>Sphaerularioidea</taxon>
        <taxon>Anguinidae</taxon>
        <taxon>Anguininae</taxon>
        <taxon>Ditylenchus</taxon>
    </lineage>
</organism>
<dbReference type="InterPro" id="IPR027417">
    <property type="entry name" value="P-loop_NTPase"/>
</dbReference>
<evidence type="ECO:0000256" key="1">
    <source>
        <dbReference type="ARBA" id="ARBA00012552"/>
    </source>
</evidence>
<dbReference type="Pfam" id="PF00271">
    <property type="entry name" value="Helicase_C"/>
    <property type="match status" value="1"/>
</dbReference>
<feature type="compositionally biased region" description="Gly residues" evidence="6">
    <location>
        <begin position="204"/>
        <end position="226"/>
    </location>
</feature>
<feature type="region of interest" description="Disordered" evidence="6">
    <location>
        <begin position="765"/>
        <end position="787"/>
    </location>
</feature>
<dbReference type="InterPro" id="IPR011545">
    <property type="entry name" value="DEAD/DEAH_box_helicase_dom"/>
</dbReference>
<dbReference type="SMART" id="SM00487">
    <property type="entry name" value="DEXDc"/>
    <property type="match status" value="1"/>
</dbReference>
<feature type="compositionally biased region" description="Gly residues" evidence="6">
    <location>
        <begin position="254"/>
        <end position="276"/>
    </location>
</feature>
<dbReference type="EC" id="3.6.4.13" evidence="1"/>
<feature type="compositionally biased region" description="Gly residues" evidence="6">
    <location>
        <begin position="54"/>
        <end position="76"/>
    </location>
</feature>
<evidence type="ECO:0000256" key="2">
    <source>
        <dbReference type="ARBA" id="ARBA00022741"/>
    </source>
</evidence>
<accession>A0AAD4N2Y6</accession>
<dbReference type="GO" id="GO:0016787">
    <property type="term" value="F:hydrolase activity"/>
    <property type="evidence" value="ECO:0007669"/>
    <property type="project" value="UniProtKB-KW"/>
</dbReference>
<dbReference type="Pfam" id="PF00270">
    <property type="entry name" value="DEAD"/>
    <property type="match status" value="1"/>
</dbReference>
<keyword evidence="5" id="KW-0067">ATP-binding</keyword>
<dbReference type="PANTHER" id="PTHR47958">
    <property type="entry name" value="ATP-DEPENDENT RNA HELICASE DBP3"/>
    <property type="match status" value="1"/>
</dbReference>
<feature type="compositionally biased region" description="Polar residues" evidence="6">
    <location>
        <begin position="228"/>
        <end position="248"/>
    </location>
</feature>
<evidence type="ECO:0000259" key="7">
    <source>
        <dbReference type="PROSITE" id="PS51192"/>
    </source>
</evidence>
<dbReference type="GO" id="GO:0005524">
    <property type="term" value="F:ATP binding"/>
    <property type="evidence" value="ECO:0007669"/>
    <property type="project" value="UniProtKB-KW"/>
</dbReference>
<dbReference type="SUPFAM" id="SSF52540">
    <property type="entry name" value="P-loop containing nucleoside triphosphate hydrolases"/>
    <property type="match status" value="1"/>
</dbReference>
<feature type="region of interest" description="Disordered" evidence="6">
    <location>
        <begin position="1"/>
        <end position="132"/>
    </location>
</feature>
<keyword evidence="2" id="KW-0547">Nucleotide-binding</keyword>
<feature type="region of interest" description="Disordered" evidence="6">
    <location>
        <begin position="186"/>
        <end position="333"/>
    </location>
</feature>
<proteinExistence type="predicted"/>
<comment type="caution">
    <text evidence="9">The sequence shown here is derived from an EMBL/GenBank/DDBJ whole genome shotgun (WGS) entry which is preliminary data.</text>
</comment>
<dbReference type="InterPro" id="IPR001650">
    <property type="entry name" value="Helicase_C-like"/>
</dbReference>
<evidence type="ECO:0000256" key="5">
    <source>
        <dbReference type="ARBA" id="ARBA00022840"/>
    </source>
</evidence>
<feature type="domain" description="Helicase C-terminal" evidence="8">
    <location>
        <begin position="605"/>
        <end position="759"/>
    </location>
</feature>
<evidence type="ECO:0000313" key="9">
    <source>
        <dbReference type="EMBL" id="KAI1711149.1"/>
    </source>
</evidence>
<keyword evidence="4 9" id="KW-0347">Helicase</keyword>
<dbReference type="CDD" id="cd18787">
    <property type="entry name" value="SF2_C_DEAD"/>
    <property type="match status" value="1"/>
</dbReference>
<feature type="compositionally biased region" description="Gly residues" evidence="6">
    <location>
        <begin position="1"/>
        <end position="20"/>
    </location>
</feature>
<sequence>MGRGGMVRGGIAGRGGGIMQDGGEADNEAPKQNTFNEAPGAANEQQNAPAFAGRGRGVNFGRGGGMMRGGIGGGQGNEAPQQNAFNEASSAANEQQNAPAFTGRGRGVNFGRGGGIMRGGLDGGQGNEAPQQNAFNEASGAANEQQNAPAFTGRGRGVNFGRGGGMMRGGIGGGQGNEAPQQNAFNEASSAANEQQNAPAFTGRGRGVSFGRGGGMMRGGLDGGQGNDAPQQNAFNEASGAANEQQNAPAFAGRGRGSNFGRGGGMMRGGIGGGQGNEAPQQHAFNEASGAANEQQNAPAFNGRGRDGGMRREMDGGQEGGNENRPPPNTYAPTVREIDEICKEDLDHADEYKIIADEDEEITVTGENISHVCTLASWNDAKFQPKLYYNIVERAKYIRPRKIQSSSIPIIMEGRDIKGHAETGSGKTAAFMLPIINEIMKTDKSGNSAFGKPSPYAIVIEPTRELCLQVYEQSYKFAYETEVSVAKAYGQYSVFKNLNELRQGCDVLCATPGRLKDFIKNEKIGLDKLRYFVLDEADCLLENNFLDDVREFATFPPAIQRLSAEILKPDFVMVSNKKLVATNSRVEQRFISVTSDNKKNALLELFQNQLAEAKKNNPQKVGVPRTIVFVRTKRDADVICLWLCGKDIPATTINGDRPQPLREKALRDLRTNEVSVLVCTDVCARGLDIKDLDHVINFDLPSDDVTYVHRIGRTGRLKRGIATSFVDECDNNDTLLAKNLVEFMKGVGQEVPEFLSALAGDEVAQPKNGASGNTNANDGYDANEGWC</sequence>
<feature type="compositionally biased region" description="Low complexity" evidence="6">
    <location>
        <begin position="81"/>
        <end position="95"/>
    </location>
</feature>
<reference evidence="9" key="1">
    <citation type="submission" date="2022-01" db="EMBL/GenBank/DDBJ databases">
        <title>Genome Sequence Resource for Two Populations of Ditylenchus destructor, the Migratory Endoparasitic Phytonematode.</title>
        <authorList>
            <person name="Zhang H."/>
            <person name="Lin R."/>
            <person name="Xie B."/>
        </authorList>
    </citation>
    <scope>NUCLEOTIDE SEQUENCE</scope>
    <source>
        <strain evidence="9">BazhouSP</strain>
    </source>
</reference>
<dbReference type="SMART" id="SM00490">
    <property type="entry name" value="HELICc"/>
    <property type="match status" value="1"/>
</dbReference>
<evidence type="ECO:0000259" key="8">
    <source>
        <dbReference type="PROSITE" id="PS51194"/>
    </source>
</evidence>
<dbReference type="GO" id="GO:0003676">
    <property type="term" value="F:nucleic acid binding"/>
    <property type="evidence" value="ECO:0007669"/>
    <property type="project" value="InterPro"/>
</dbReference>
<feature type="compositionally biased region" description="Gly residues" evidence="6">
    <location>
        <begin position="104"/>
        <end position="126"/>
    </location>
</feature>